<dbReference type="GO" id="GO:0016987">
    <property type="term" value="F:sigma factor activity"/>
    <property type="evidence" value="ECO:0007669"/>
    <property type="project" value="UniProtKB-KW"/>
</dbReference>
<feature type="domain" description="RNA polymerase sigma-70 region 2" evidence="6">
    <location>
        <begin position="25"/>
        <end position="86"/>
    </location>
</feature>
<dbReference type="InterPro" id="IPR007627">
    <property type="entry name" value="RNA_pol_sigma70_r2"/>
</dbReference>
<dbReference type="InterPro" id="IPR039425">
    <property type="entry name" value="RNA_pol_sigma-70-like"/>
</dbReference>
<keyword evidence="2" id="KW-0805">Transcription regulation</keyword>
<dbReference type="PANTHER" id="PTHR43133:SF50">
    <property type="entry name" value="ECF RNA POLYMERASE SIGMA FACTOR SIGM"/>
    <property type="match status" value="1"/>
</dbReference>
<dbReference type="Gene3D" id="1.10.10.10">
    <property type="entry name" value="Winged helix-like DNA-binding domain superfamily/Winged helix DNA-binding domain"/>
    <property type="match status" value="1"/>
</dbReference>
<gene>
    <name evidence="8" type="ORF">SAMN04489844_4009</name>
</gene>
<keyword evidence="5" id="KW-0804">Transcription</keyword>
<dbReference type="InterPro" id="IPR036388">
    <property type="entry name" value="WH-like_DNA-bd_sf"/>
</dbReference>
<dbReference type="Pfam" id="PF08281">
    <property type="entry name" value="Sigma70_r4_2"/>
    <property type="match status" value="1"/>
</dbReference>
<dbReference type="STRING" id="402596.SAMN04489844_4009"/>
<dbReference type="PANTHER" id="PTHR43133">
    <property type="entry name" value="RNA POLYMERASE ECF-TYPE SIGMA FACTO"/>
    <property type="match status" value="1"/>
</dbReference>
<evidence type="ECO:0000259" key="6">
    <source>
        <dbReference type="Pfam" id="PF04542"/>
    </source>
</evidence>
<dbReference type="NCBIfam" id="TIGR02937">
    <property type="entry name" value="sigma70-ECF"/>
    <property type="match status" value="1"/>
</dbReference>
<evidence type="ECO:0000256" key="4">
    <source>
        <dbReference type="ARBA" id="ARBA00023125"/>
    </source>
</evidence>
<keyword evidence="9" id="KW-1185">Reference proteome</keyword>
<keyword evidence="4" id="KW-0238">DNA-binding</keyword>
<feature type="domain" description="RNA polymerase sigma factor 70 region 4 type 2" evidence="7">
    <location>
        <begin position="107"/>
        <end position="159"/>
    </location>
</feature>
<name>A0A1H4Z4I2_9ACTN</name>
<proteinExistence type="inferred from homology"/>
<evidence type="ECO:0000259" key="7">
    <source>
        <dbReference type="Pfam" id="PF08281"/>
    </source>
</evidence>
<evidence type="ECO:0000313" key="8">
    <source>
        <dbReference type="EMBL" id="SED24795.1"/>
    </source>
</evidence>
<dbReference type="GO" id="GO:0006352">
    <property type="term" value="P:DNA-templated transcription initiation"/>
    <property type="evidence" value="ECO:0007669"/>
    <property type="project" value="InterPro"/>
</dbReference>
<dbReference type="EMBL" id="FNRT01000002">
    <property type="protein sequence ID" value="SED24795.1"/>
    <property type="molecule type" value="Genomic_DNA"/>
</dbReference>
<dbReference type="Pfam" id="PF04542">
    <property type="entry name" value="Sigma70_r2"/>
    <property type="match status" value="1"/>
</dbReference>
<dbReference type="AlphaFoldDB" id="A0A1H4Z4I2"/>
<dbReference type="Gene3D" id="1.10.1740.10">
    <property type="match status" value="1"/>
</dbReference>
<organism evidence="8 9">
    <name type="scientific">Nocardioides exalbidus</name>
    <dbReference type="NCBI Taxonomy" id="402596"/>
    <lineage>
        <taxon>Bacteria</taxon>
        <taxon>Bacillati</taxon>
        <taxon>Actinomycetota</taxon>
        <taxon>Actinomycetes</taxon>
        <taxon>Propionibacteriales</taxon>
        <taxon>Nocardioidaceae</taxon>
        <taxon>Nocardioides</taxon>
    </lineage>
</organism>
<dbReference type="NCBIfam" id="TIGR02983">
    <property type="entry name" value="SigE-fam_strep"/>
    <property type="match status" value="1"/>
</dbReference>
<dbReference type="SUPFAM" id="SSF88946">
    <property type="entry name" value="Sigma2 domain of RNA polymerase sigma factors"/>
    <property type="match status" value="1"/>
</dbReference>
<protein>
    <submittedName>
        <fullName evidence="8">RNA polymerase sigma-70 factor, sigma-E family</fullName>
    </submittedName>
</protein>
<sequence length="177" mass="19449">MVRVRDGSPRGDDDFAEFVHVAWPGLYRSAYLLLGDRGLAEDLAQTALTKTYVAWARIEDPGAARAYAQRTLINTASSWFRRRSWRSERPSDDLPEASDGRHPGARVEVMEALASLPPRQRAVVVLRYYEDLSVAETADALGCSAGTVKSQTFEAFAKLRTLLGDAAVPETLGAHRG</sequence>
<evidence type="ECO:0000256" key="5">
    <source>
        <dbReference type="ARBA" id="ARBA00023163"/>
    </source>
</evidence>
<dbReference type="InterPro" id="IPR014284">
    <property type="entry name" value="RNA_pol_sigma-70_dom"/>
</dbReference>
<keyword evidence="3" id="KW-0731">Sigma factor</keyword>
<dbReference type="RefSeq" id="WP_090971432.1">
    <property type="nucleotide sequence ID" value="NZ_FNRT01000002.1"/>
</dbReference>
<dbReference type="InterPro" id="IPR013249">
    <property type="entry name" value="RNA_pol_sigma70_r4_t2"/>
</dbReference>
<accession>A0A1H4Z4I2</accession>
<evidence type="ECO:0000256" key="1">
    <source>
        <dbReference type="ARBA" id="ARBA00010641"/>
    </source>
</evidence>
<evidence type="ECO:0000256" key="3">
    <source>
        <dbReference type="ARBA" id="ARBA00023082"/>
    </source>
</evidence>
<dbReference type="InterPro" id="IPR013324">
    <property type="entry name" value="RNA_pol_sigma_r3/r4-like"/>
</dbReference>
<dbReference type="InterPro" id="IPR013325">
    <property type="entry name" value="RNA_pol_sigma_r2"/>
</dbReference>
<dbReference type="Proteomes" id="UP000198742">
    <property type="component" value="Unassembled WGS sequence"/>
</dbReference>
<dbReference type="CDD" id="cd06171">
    <property type="entry name" value="Sigma70_r4"/>
    <property type="match status" value="1"/>
</dbReference>
<dbReference type="InterPro" id="IPR014325">
    <property type="entry name" value="RNA_pol_sigma-E_actinobac"/>
</dbReference>
<dbReference type="OrthoDB" id="3692620at2"/>
<comment type="similarity">
    <text evidence="1">Belongs to the sigma-70 factor family. ECF subfamily.</text>
</comment>
<evidence type="ECO:0000256" key="2">
    <source>
        <dbReference type="ARBA" id="ARBA00023015"/>
    </source>
</evidence>
<evidence type="ECO:0000313" key="9">
    <source>
        <dbReference type="Proteomes" id="UP000198742"/>
    </source>
</evidence>
<dbReference type="GO" id="GO:0003677">
    <property type="term" value="F:DNA binding"/>
    <property type="evidence" value="ECO:0007669"/>
    <property type="project" value="UniProtKB-KW"/>
</dbReference>
<dbReference type="SUPFAM" id="SSF88659">
    <property type="entry name" value="Sigma3 and sigma4 domains of RNA polymerase sigma factors"/>
    <property type="match status" value="1"/>
</dbReference>
<reference evidence="9" key="1">
    <citation type="submission" date="2016-10" db="EMBL/GenBank/DDBJ databases">
        <authorList>
            <person name="Varghese N."/>
            <person name="Submissions S."/>
        </authorList>
    </citation>
    <scope>NUCLEOTIDE SEQUENCE [LARGE SCALE GENOMIC DNA]</scope>
    <source>
        <strain evidence="9">DSM 22017</strain>
    </source>
</reference>